<proteinExistence type="predicted"/>
<evidence type="ECO:0000313" key="2">
    <source>
        <dbReference type="Proteomes" id="UP001500457"/>
    </source>
</evidence>
<name>A0ABP9EQN5_9PSEU</name>
<protein>
    <submittedName>
        <fullName evidence="1">Uncharacterized protein</fullName>
    </submittedName>
</protein>
<dbReference type="Proteomes" id="UP001500457">
    <property type="component" value="Unassembled WGS sequence"/>
</dbReference>
<dbReference type="RefSeq" id="WP_274232502.1">
    <property type="nucleotide sequence ID" value="NZ_BAABHQ010000012.1"/>
</dbReference>
<organism evidence="1 2">
    <name type="scientific">Actinomycetospora straminea</name>
    <dbReference type="NCBI Taxonomy" id="663607"/>
    <lineage>
        <taxon>Bacteria</taxon>
        <taxon>Bacillati</taxon>
        <taxon>Actinomycetota</taxon>
        <taxon>Actinomycetes</taxon>
        <taxon>Pseudonocardiales</taxon>
        <taxon>Pseudonocardiaceae</taxon>
        <taxon>Actinomycetospora</taxon>
    </lineage>
</organism>
<gene>
    <name evidence="1" type="ORF">GCM10023203_41680</name>
</gene>
<reference evidence="2" key="1">
    <citation type="journal article" date="2019" name="Int. J. Syst. Evol. Microbiol.">
        <title>The Global Catalogue of Microorganisms (GCM) 10K type strain sequencing project: providing services to taxonomists for standard genome sequencing and annotation.</title>
        <authorList>
            <consortium name="The Broad Institute Genomics Platform"/>
            <consortium name="The Broad Institute Genome Sequencing Center for Infectious Disease"/>
            <person name="Wu L."/>
            <person name="Ma J."/>
        </authorList>
    </citation>
    <scope>NUCLEOTIDE SEQUENCE [LARGE SCALE GENOMIC DNA]</scope>
    <source>
        <strain evidence="2">JCM 17983</strain>
    </source>
</reference>
<accession>A0ABP9EQN5</accession>
<dbReference type="EMBL" id="BAABHQ010000012">
    <property type="protein sequence ID" value="GAA4885057.1"/>
    <property type="molecule type" value="Genomic_DNA"/>
</dbReference>
<keyword evidence="2" id="KW-1185">Reference proteome</keyword>
<comment type="caution">
    <text evidence="1">The sequence shown here is derived from an EMBL/GenBank/DDBJ whole genome shotgun (WGS) entry which is preliminary data.</text>
</comment>
<sequence length="115" mass="12497">MTTDSDLERDIVDEARDDWIDLLHVVALVKIVEGGEGRLSLLHRAGPLVVDLVRQGRLLCGEPSDDSSSFDAWTVSADEAADILDDYVRRVLAGEQPIVPGEPCSLALPERVTSS</sequence>
<evidence type="ECO:0000313" key="1">
    <source>
        <dbReference type="EMBL" id="GAA4885057.1"/>
    </source>
</evidence>